<evidence type="ECO:0000313" key="1">
    <source>
        <dbReference type="EMBL" id="GAA97453.1"/>
    </source>
</evidence>
<dbReference type="HOGENOM" id="CLU_2527971_0_0_1"/>
<dbReference type="AlphaFoldDB" id="G7E3P3"/>
<reference evidence="1 2" key="1">
    <citation type="journal article" date="2011" name="J. Gen. Appl. Microbiol.">
        <title>Draft genome sequencing of the enigmatic basidiomycete Mixia osmundae.</title>
        <authorList>
            <person name="Nishida H."/>
            <person name="Nagatsuka Y."/>
            <person name="Sugiyama J."/>
        </authorList>
    </citation>
    <scope>NUCLEOTIDE SEQUENCE [LARGE SCALE GENOMIC DNA]</scope>
    <source>
        <strain evidence="2">CBS 9802 / IAM 14324 / JCM 22182 / KY 12970</strain>
    </source>
</reference>
<sequence length="85" mass="9308">MSPAPITVEVESVAAPPFAMYRGCTIAQTEEVATDARDPPFAMYRGCTIAQSEETSDARDPPFAIWSAHTLPAISRFRLKHLLVT</sequence>
<name>G7E3P3_MIXOS</name>
<gene>
    <name evidence="1" type="primary">Mo04132</name>
    <name evidence="1" type="ORF">E5Q_04132</name>
</gene>
<protein>
    <submittedName>
        <fullName evidence="1">Uncharacterized protein</fullName>
    </submittedName>
</protein>
<organism evidence="1 2">
    <name type="scientific">Mixia osmundae (strain CBS 9802 / IAM 14324 / JCM 22182 / KY 12970)</name>
    <dbReference type="NCBI Taxonomy" id="764103"/>
    <lineage>
        <taxon>Eukaryota</taxon>
        <taxon>Fungi</taxon>
        <taxon>Dikarya</taxon>
        <taxon>Basidiomycota</taxon>
        <taxon>Pucciniomycotina</taxon>
        <taxon>Mixiomycetes</taxon>
        <taxon>Mixiales</taxon>
        <taxon>Mixiaceae</taxon>
        <taxon>Mixia</taxon>
    </lineage>
</organism>
<evidence type="ECO:0000313" key="2">
    <source>
        <dbReference type="Proteomes" id="UP000009131"/>
    </source>
</evidence>
<dbReference type="InParanoid" id="G7E3P3"/>
<keyword evidence="2" id="KW-1185">Reference proteome</keyword>
<comment type="caution">
    <text evidence="1">The sequence shown here is derived from an EMBL/GenBank/DDBJ whole genome shotgun (WGS) entry which is preliminary data.</text>
</comment>
<dbReference type="Proteomes" id="UP000009131">
    <property type="component" value="Unassembled WGS sequence"/>
</dbReference>
<dbReference type="EMBL" id="BABT02000120">
    <property type="protein sequence ID" value="GAA97453.1"/>
    <property type="molecule type" value="Genomic_DNA"/>
</dbReference>
<proteinExistence type="predicted"/>
<reference evidence="1 2" key="2">
    <citation type="journal article" date="2012" name="Open Biol.">
        <title>Characteristics of nucleosomes and linker DNA regions on the genome of the basidiomycete Mixia osmundae revealed by mono- and dinucleosome mapping.</title>
        <authorList>
            <person name="Nishida H."/>
            <person name="Kondo S."/>
            <person name="Matsumoto T."/>
            <person name="Suzuki Y."/>
            <person name="Yoshikawa H."/>
            <person name="Taylor T.D."/>
            <person name="Sugiyama J."/>
        </authorList>
    </citation>
    <scope>NUCLEOTIDE SEQUENCE [LARGE SCALE GENOMIC DNA]</scope>
    <source>
        <strain evidence="2">CBS 9802 / IAM 14324 / JCM 22182 / KY 12970</strain>
    </source>
</reference>
<accession>G7E3P3</accession>